<protein>
    <submittedName>
        <fullName evidence="1">2052_t:CDS:1</fullName>
    </submittedName>
</protein>
<dbReference type="Proteomes" id="UP000789920">
    <property type="component" value="Unassembled WGS sequence"/>
</dbReference>
<organism evidence="1 2">
    <name type="scientific">Racocetra persica</name>
    <dbReference type="NCBI Taxonomy" id="160502"/>
    <lineage>
        <taxon>Eukaryota</taxon>
        <taxon>Fungi</taxon>
        <taxon>Fungi incertae sedis</taxon>
        <taxon>Mucoromycota</taxon>
        <taxon>Glomeromycotina</taxon>
        <taxon>Glomeromycetes</taxon>
        <taxon>Diversisporales</taxon>
        <taxon>Gigasporaceae</taxon>
        <taxon>Racocetra</taxon>
    </lineage>
</organism>
<dbReference type="EMBL" id="CAJVQC010000027">
    <property type="protein sequence ID" value="CAG8458029.1"/>
    <property type="molecule type" value="Genomic_DNA"/>
</dbReference>
<name>A0ACA9K824_9GLOM</name>
<evidence type="ECO:0000313" key="1">
    <source>
        <dbReference type="EMBL" id="CAG8458029.1"/>
    </source>
</evidence>
<comment type="caution">
    <text evidence="1">The sequence shown here is derived from an EMBL/GenBank/DDBJ whole genome shotgun (WGS) entry which is preliminary data.</text>
</comment>
<keyword evidence="2" id="KW-1185">Reference proteome</keyword>
<accession>A0ACA9K824</accession>
<evidence type="ECO:0000313" key="2">
    <source>
        <dbReference type="Proteomes" id="UP000789920"/>
    </source>
</evidence>
<proteinExistence type="predicted"/>
<gene>
    <name evidence="1" type="ORF">RPERSI_LOCUS32</name>
</gene>
<sequence length="362" mass="39882">MEKEKTIIPLAKLLSDATEAISSKTGQAIAGLLNATFGNATELIISILALHAEEIKIVQSSMLGSIISNILLVLGTCFLAGGIKHKIQKFNQTVAQTSSNEEQDEEQSINIEEQDIDNEMQNKGQSIYIEKQYEEPQLPFLLSIILLIITTVFISLASEFLVNSFEGVVKTLGFTETFIGLIILPIVGNAAEAAKEFFKNNNNVGFIYKENVKSVIDSLKKGISKFAVVASKINCNGINKLINAKYIKSQNVEIFETITLNISHNLLSNFKLQDVETIYSHSEAFEECKNWLDINLKNANRISVCSTGEGAKQAAKTLRAASISSKECTVYGLIILNEDIQDDKDNSTEFSILRSSKNTIEI</sequence>
<reference evidence="1" key="1">
    <citation type="submission" date="2021-06" db="EMBL/GenBank/DDBJ databases">
        <authorList>
            <person name="Kallberg Y."/>
            <person name="Tangrot J."/>
            <person name="Rosling A."/>
        </authorList>
    </citation>
    <scope>NUCLEOTIDE SEQUENCE</scope>
    <source>
        <strain evidence="1">MA461A</strain>
    </source>
</reference>